<comment type="caution">
    <text evidence="3">The sequence shown here is derived from an EMBL/GenBank/DDBJ whole genome shotgun (WGS) entry which is preliminary data.</text>
</comment>
<gene>
    <name evidence="3" type="ORF">PUN28_010734</name>
</gene>
<evidence type="ECO:0008006" key="5">
    <source>
        <dbReference type="Google" id="ProtNLM"/>
    </source>
</evidence>
<feature type="region of interest" description="Disordered" evidence="1">
    <location>
        <begin position="1"/>
        <end position="29"/>
    </location>
</feature>
<feature type="transmembrane region" description="Helical" evidence="2">
    <location>
        <begin position="77"/>
        <end position="99"/>
    </location>
</feature>
<dbReference type="Proteomes" id="UP001430953">
    <property type="component" value="Unassembled WGS sequence"/>
</dbReference>
<evidence type="ECO:0000256" key="2">
    <source>
        <dbReference type="SAM" id="Phobius"/>
    </source>
</evidence>
<evidence type="ECO:0000256" key="1">
    <source>
        <dbReference type="SAM" id="MobiDB-lite"/>
    </source>
</evidence>
<keyword evidence="2" id="KW-1133">Transmembrane helix</keyword>
<dbReference type="AlphaFoldDB" id="A0AAW2FK55"/>
<sequence length="115" mass="13996">MLVRAIARKKTERGAGEERKNKEKERERGENIDVRCTVYCAPLHSQFIVIIRIRVLVSFLRQPKRCFRKRTIWPIEYFPLIKFAQLGFILFLFYFILFARKNVFRRAFQVKLRTR</sequence>
<evidence type="ECO:0000313" key="4">
    <source>
        <dbReference type="Proteomes" id="UP001430953"/>
    </source>
</evidence>
<evidence type="ECO:0000313" key="3">
    <source>
        <dbReference type="EMBL" id="KAL0115414.1"/>
    </source>
</evidence>
<keyword evidence="2" id="KW-0812">Transmembrane</keyword>
<feature type="compositionally biased region" description="Basic and acidic residues" evidence="1">
    <location>
        <begin position="12"/>
        <end position="29"/>
    </location>
</feature>
<feature type="compositionally biased region" description="Basic residues" evidence="1">
    <location>
        <begin position="1"/>
        <end position="11"/>
    </location>
</feature>
<reference evidence="3 4" key="1">
    <citation type="submission" date="2023-03" db="EMBL/GenBank/DDBJ databases">
        <title>High recombination rates correlate with genetic variation in Cardiocondyla obscurior ants.</title>
        <authorList>
            <person name="Errbii M."/>
        </authorList>
    </citation>
    <scope>NUCLEOTIDE SEQUENCE [LARGE SCALE GENOMIC DNA]</scope>
    <source>
        <strain evidence="3">Alpha-2009</strain>
        <tissue evidence="3">Whole body</tissue>
    </source>
</reference>
<proteinExistence type="predicted"/>
<accession>A0AAW2FK55</accession>
<organism evidence="3 4">
    <name type="scientific">Cardiocondyla obscurior</name>
    <dbReference type="NCBI Taxonomy" id="286306"/>
    <lineage>
        <taxon>Eukaryota</taxon>
        <taxon>Metazoa</taxon>
        <taxon>Ecdysozoa</taxon>
        <taxon>Arthropoda</taxon>
        <taxon>Hexapoda</taxon>
        <taxon>Insecta</taxon>
        <taxon>Pterygota</taxon>
        <taxon>Neoptera</taxon>
        <taxon>Endopterygota</taxon>
        <taxon>Hymenoptera</taxon>
        <taxon>Apocrita</taxon>
        <taxon>Aculeata</taxon>
        <taxon>Formicoidea</taxon>
        <taxon>Formicidae</taxon>
        <taxon>Myrmicinae</taxon>
        <taxon>Cardiocondyla</taxon>
    </lineage>
</organism>
<name>A0AAW2FK55_9HYME</name>
<keyword evidence="4" id="KW-1185">Reference proteome</keyword>
<keyword evidence="2" id="KW-0472">Membrane</keyword>
<dbReference type="EMBL" id="JADYXP020000010">
    <property type="protein sequence ID" value="KAL0115414.1"/>
    <property type="molecule type" value="Genomic_DNA"/>
</dbReference>
<protein>
    <recommendedName>
        <fullName evidence="5">Transmembrane protein</fullName>
    </recommendedName>
</protein>